<evidence type="ECO:0000313" key="10">
    <source>
        <dbReference type="Proteomes" id="UP000293360"/>
    </source>
</evidence>
<feature type="transmembrane region" description="Helical" evidence="7">
    <location>
        <begin position="63"/>
        <end position="89"/>
    </location>
</feature>
<feature type="transmembrane region" description="Helical" evidence="7">
    <location>
        <begin position="472"/>
        <end position="488"/>
    </location>
</feature>
<dbReference type="Proteomes" id="UP000293360">
    <property type="component" value="Unassembled WGS sequence"/>
</dbReference>
<dbReference type="InterPro" id="IPR011701">
    <property type="entry name" value="MFS"/>
</dbReference>
<feature type="region of interest" description="Disordered" evidence="6">
    <location>
        <begin position="1"/>
        <end position="43"/>
    </location>
</feature>
<name>A0A4Q4TSE4_9PEZI</name>
<evidence type="ECO:0000256" key="6">
    <source>
        <dbReference type="SAM" id="MobiDB-lite"/>
    </source>
</evidence>
<evidence type="ECO:0000256" key="1">
    <source>
        <dbReference type="ARBA" id="ARBA00004141"/>
    </source>
</evidence>
<evidence type="ECO:0000256" key="2">
    <source>
        <dbReference type="ARBA" id="ARBA00022448"/>
    </source>
</evidence>
<feature type="transmembrane region" description="Helical" evidence="7">
    <location>
        <begin position="155"/>
        <end position="178"/>
    </location>
</feature>
<dbReference type="PANTHER" id="PTHR43791">
    <property type="entry name" value="PERMEASE-RELATED"/>
    <property type="match status" value="1"/>
</dbReference>
<keyword evidence="3 7" id="KW-0812">Transmembrane</keyword>
<feature type="transmembrane region" description="Helical" evidence="7">
    <location>
        <begin position="101"/>
        <end position="123"/>
    </location>
</feature>
<dbReference type="PANTHER" id="PTHR43791:SF47">
    <property type="entry name" value="MAJOR FACILITATOR SUPERFAMILY (MFS) PROFILE DOMAIN-CONTAINING PROTEIN-RELATED"/>
    <property type="match status" value="1"/>
</dbReference>
<reference evidence="9 10" key="1">
    <citation type="submission" date="2018-06" db="EMBL/GenBank/DDBJ databases">
        <title>Complete Genomes of Monosporascus.</title>
        <authorList>
            <person name="Robinson A.J."/>
            <person name="Natvig D.O."/>
        </authorList>
    </citation>
    <scope>NUCLEOTIDE SEQUENCE [LARGE SCALE GENOMIC DNA]</scope>
    <source>
        <strain evidence="9 10">CBS 110550</strain>
    </source>
</reference>
<keyword evidence="2" id="KW-0813">Transport</keyword>
<feature type="transmembrane region" description="Helical" evidence="7">
    <location>
        <begin position="297"/>
        <end position="314"/>
    </location>
</feature>
<keyword evidence="10" id="KW-1185">Reference proteome</keyword>
<evidence type="ECO:0000313" key="9">
    <source>
        <dbReference type="EMBL" id="RYP08957.1"/>
    </source>
</evidence>
<organism evidence="9 10">
    <name type="scientific">Monosporascus ibericus</name>
    <dbReference type="NCBI Taxonomy" id="155417"/>
    <lineage>
        <taxon>Eukaryota</taxon>
        <taxon>Fungi</taxon>
        <taxon>Dikarya</taxon>
        <taxon>Ascomycota</taxon>
        <taxon>Pezizomycotina</taxon>
        <taxon>Sordariomycetes</taxon>
        <taxon>Xylariomycetidae</taxon>
        <taxon>Xylariales</taxon>
        <taxon>Xylariales incertae sedis</taxon>
        <taxon>Monosporascus</taxon>
    </lineage>
</organism>
<feature type="transmembrane region" description="Helical" evidence="7">
    <location>
        <begin position="420"/>
        <end position="441"/>
    </location>
</feature>
<evidence type="ECO:0000256" key="5">
    <source>
        <dbReference type="ARBA" id="ARBA00023136"/>
    </source>
</evidence>
<dbReference type="PROSITE" id="PS50850">
    <property type="entry name" value="MFS"/>
    <property type="match status" value="1"/>
</dbReference>
<keyword evidence="5 7" id="KW-0472">Membrane</keyword>
<evidence type="ECO:0000256" key="3">
    <source>
        <dbReference type="ARBA" id="ARBA00022692"/>
    </source>
</evidence>
<protein>
    <recommendedName>
        <fullName evidence="8">Major facilitator superfamily (MFS) profile domain-containing protein</fullName>
    </recommendedName>
</protein>
<gene>
    <name evidence="9" type="ORF">DL764_001568</name>
</gene>
<comment type="subcellular location">
    <subcellularLocation>
        <location evidence="1">Membrane</location>
        <topology evidence="1">Multi-pass membrane protein</topology>
    </subcellularLocation>
</comment>
<evidence type="ECO:0000256" key="7">
    <source>
        <dbReference type="SAM" id="Phobius"/>
    </source>
</evidence>
<dbReference type="FunFam" id="1.20.1250.20:FF:000018">
    <property type="entry name" value="MFS transporter permease"/>
    <property type="match status" value="1"/>
</dbReference>
<proteinExistence type="predicted"/>
<evidence type="ECO:0000259" key="8">
    <source>
        <dbReference type="PROSITE" id="PS50850"/>
    </source>
</evidence>
<feature type="domain" description="Major facilitator superfamily (MFS) profile" evidence="8">
    <location>
        <begin position="63"/>
        <end position="492"/>
    </location>
</feature>
<dbReference type="EMBL" id="QJNU01000050">
    <property type="protein sequence ID" value="RYP08957.1"/>
    <property type="molecule type" value="Genomic_DNA"/>
</dbReference>
<comment type="caution">
    <text evidence="9">The sequence shown here is derived from an EMBL/GenBank/DDBJ whole genome shotgun (WGS) entry which is preliminary data.</text>
</comment>
<keyword evidence="4 7" id="KW-1133">Transmembrane helix</keyword>
<dbReference type="Pfam" id="PF07690">
    <property type="entry name" value="MFS_1"/>
    <property type="match status" value="1"/>
</dbReference>
<feature type="transmembrane region" description="Helical" evidence="7">
    <location>
        <begin position="320"/>
        <end position="349"/>
    </location>
</feature>
<sequence>MAVPGYGNGSNDIIEKSRTSNGPEEESGVKTPPVQREGDSDDYDEVYSHRDQRRIIRHVDRRLVSVLACLYIISLVDRINISTAAIAGLNTDLELQVGTRYSVIILTFFVAYTVFQPLGTVLTREIGPRWFLSSITLAWGAVMIGNGFVNSWQALAGLRVLIGVFEAGFFPGAVYLLSTWYTRYDMQKRYMVFYGVGCVASALGGILAYGLSQMDGLAGLRGWRWIFIIEGIISCVGALISYIFLVGFPEEADKSWKFLSQQERDFILRRVNRDRGDAVTEPFSFGAFIKPAADFKIWVFAFIFFCVTTVGYSINYFLPIILLGMGFSVAAAQCLIVPPWIFTALVMYAQAWLGDRYRLRGPIIAFNAVLALIGLVLMGFHQEYPVRYFGVFLVVAGASGNTPPVLTYQANNIRGHWKRAFCSATLIAFGGIGGIAGALVYRSQDQPRHIWDAEYNARQRIKRVLYRDSSQLQWRWVAFILGLAYIIIPDGNTISAHVSGDEFGLIFAADVTEVSGKGHRTQYPGITETIALVMPTADGQVPAHSLLHMGPCSAEEVVGVRGVWA</sequence>
<dbReference type="Gene3D" id="1.20.1250.20">
    <property type="entry name" value="MFS general substrate transporter like domains"/>
    <property type="match status" value="2"/>
</dbReference>
<accession>A0A4Q4TSE4</accession>
<feature type="transmembrane region" description="Helical" evidence="7">
    <location>
        <begin position="361"/>
        <end position="380"/>
    </location>
</feature>
<dbReference type="GO" id="GO:0016020">
    <property type="term" value="C:membrane"/>
    <property type="evidence" value="ECO:0007669"/>
    <property type="project" value="UniProtKB-SubCell"/>
</dbReference>
<feature type="transmembrane region" description="Helical" evidence="7">
    <location>
        <begin position="190"/>
        <end position="211"/>
    </location>
</feature>
<feature type="transmembrane region" description="Helical" evidence="7">
    <location>
        <begin position="223"/>
        <end position="248"/>
    </location>
</feature>
<evidence type="ECO:0000256" key="4">
    <source>
        <dbReference type="ARBA" id="ARBA00022989"/>
    </source>
</evidence>
<dbReference type="GO" id="GO:0022857">
    <property type="term" value="F:transmembrane transporter activity"/>
    <property type="evidence" value="ECO:0007669"/>
    <property type="project" value="InterPro"/>
</dbReference>
<dbReference type="SUPFAM" id="SSF103473">
    <property type="entry name" value="MFS general substrate transporter"/>
    <property type="match status" value="1"/>
</dbReference>
<feature type="transmembrane region" description="Helical" evidence="7">
    <location>
        <begin position="386"/>
        <end position="408"/>
    </location>
</feature>
<dbReference type="AlphaFoldDB" id="A0A4Q4TSE4"/>
<feature type="transmembrane region" description="Helical" evidence="7">
    <location>
        <begin position="130"/>
        <end position="149"/>
    </location>
</feature>
<dbReference type="InterPro" id="IPR036259">
    <property type="entry name" value="MFS_trans_sf"/>
</dbReference>
<dbReference type="OrthoDB" id="3639251at2759"/>
<dbReference type="InterPro" id="IPR020846">
    <property type="entry name" value="MFS_dom"/>
</dbReference>